<dbReference type="OrthoDB" id="7808807at2"/>
<dbReference type="EMBL" id="PYGE01000009">
    <property type="protein sequence ID" value="PSL02842.1"/>
    <property type="molecule type" value="Genomic_DNA"/>
</dbReference>
<name>A0A2P8E046_9ACTN</name>
<dbReference type="AlphaFoldDB" id="A0A2P8E046"/>
<comment type="similarity">
    <text evidence="2">Belongs to the bacterial solute-binding protein SsuA/TauA family.</text>
</comment>
<comment type="subcellular location">
    <subcellularLocation>
        <location evidence="1">Periplasm</location>
    </subcellularLocation>
</comment>
<sequence length="356" mass="36999">MPGTTQHRRARVLAAVSALALALSACGSDDGSSTDADAGGDGGSGLTEITAASQPNGAGLAMYIANELGYFEEEGLSVDVENYASGPASLTAGAAGQWQAGWLGAPPALTGGNQFGLIMAGLMITEDANHVMYMSKDVLQGSSPAEVLRDNRVATGQNTLAEQVMRGCAEHLGVDPAAVQIVPLDGGQIVQALTSGQVNVVNTWSSPGYGLIENPDYEAVCDGEQAGVSVVDPYVVTPEFAEQNPEGAAAFLRAVYRANEFINQNHEKAVDHMEDYFLSIGVDASRAQADYETSVRNWLTLDEAIKSIESGETAGALKASAEFFVEAGVYPQAPPIDDLLAQGKELLVKARDGAGS</sequence>
<dbReference type="PANTHER" id="PTHR30024">
    <property type="entry name" value="ALIPHATIC SULFONATES-BINDING PROTEIN-RELATED"/>
    <property type="match status" value="1"/>
</dbReference>
<organism evidence="7 8">
    <name type="scientific">Haloactinopolyspora alba</name>
    <dbReference type="NCBI Taxonomy" id="648780"/>
    <lineage>
        <taxon>Bacteria</taxon>
        <taxon>Bacillati</taxon>
        <taxon>Actinomycetota</taxon>
        <taxon>Actinomycetes</taxon>
        <taxon>Jiangellales</taxon>
        <taxon>Jiangellaceae</taxon>
        <taxon>Haloactinopolyspora</taxon>
    </lineage>
</organism>
<dbReference type="RefSeq" id="WP_106537833.1">
    <property type="nucleotide sequence ID" value="NZ_PYGE01000009.1"/>
</dbReference>
<proteinExistence type="inferred from homology"/>
<evidence type="ECO:0000256" key="4">
    <source>
        <dbReference type="SAM" id="MobiDB-lite"/>
    </source>
</evidence>
<feature type="region of interest" description="Disordered" evidence="4">
    <location>
        <begin position="27"/>
        <end position="50"/>
    </location>
</feature>
<feature type="chain" id="PRO_5015124663" evidence="5">
    <location>
        <begin position="28"/>
        <end position="356"/>
    </location>
</feature>
<evidence type="ECO:0000313" key="8">
    <source>
        <dbReference type="Proteomes" id="UP000243528"/>
    </source>
</evidence>
<feature type="signal peptide" evidence="5">
    <location>
        <begin position="1"/>
        <end position="27"/>
    </location>
</feature>
<keyword evidence="3 5" id="KW-0732">Signal</keyword>
<gene>
    <name evidence="7" type="ORF">CLV30_109150</name>
</gene>
<accession>A0A2P8E046</accession>
<dbReference type="GO" id="GO:0042597">
    <property type="term" value="C:periplasmic space"/>
    <property type="evidence" value="ECO:0007669"/>
    <property type="project" value="UniProtKB-SubCell"/>
</dbReference>
<evidence type="ECO:0000256" key="1">
    <source>
        <dbReference type="ARBA" id="ARBA00004418"/>
    </source>
</evidence>
<protein>
    <submittedName>
        <fullName evidence="7">ABC-type nitrate/sulfonate/bicarbonate transport system substrate-binding protein</fullName>
    </submittedName>
</protein>
<comment type="caution">
    <text evidence="7">The sequence shown here is derived from an EMBL/GenBank/DDBJ whole genome shotgun (WGS) entry which is preliminary data.</text>
</comment>
<evidence type="ECO:0000313" key="7">
    <source>
        <dbReference type="EMBL" id="PSL02842.1"/>
    </source>
</evidence>
<evidence type="ECO:0000256" key="5">
    <source>
        <dbReference type="SAM" id="SignalP"/>
    </source>
</evidence>
<evidence type="ECO:0000259" key="6">
    <source>
        <dbReference type="Pfam" id="PF09084"/>
    </source>
</evidence>
<evidence type="ECO:0000256" key="2">
    <source>
        <dbReference type="ARBA" id="ARBA00010742"/>
    </source>
</evidence>
<keyword evidence="8" id="KW-1185">Reference proteome</keyword>
<reference evidence="7 8" key="1">
    <citation type="submission" date="2018-03" db="EMBL/GenBank/DDBJ databases">
        <title>Genomic Encyclopedia of Archaeal and Bacterial Type Strains, Phase II (KMG-II): from individual species to whole genera.</title>
        <authorList>
            <person name="Goeker M."/>
        </authorList>
    </citation>
    <scope>NUCLEOTIDE SEQUENCE [LARGE SCALE GENOMIC DNA]</scope>
    <source>
        <strain evidence="7 8">DSM 45211</strain>
    </source>
</reference>
<dbReference type="Gene3D" id="3.40.190.10">
    <property type="entry name" value="Periplasmic binding protein-like II"/>
    <property type="match status" value="2"/>
</dbReference>
<dbReference type="Pfam" id="PF09084">
    <property type="entry name" value="NMT1"/>
    <property type="match status" value="1"/>
</dbReference>
<dbReference type="InterPro" id="IPR015168">
    <property type="entry name" value="SsuA/THI5"/>
</dbReference>
<feature type="domain" description="SsuA/THI5-like" evidence="6">
    <location>
        <begin position="61"/>
        <end position="268"/>
    </location>
</feature>
<feature type="compositionally biased region" description="Low complexity" evidence="4">
    <location>
        <begin position="27"/>
        <end position="37"/>
    </location>
</feature>
<dbReference type="PANTHER" id="PTHR30024:SF47">
    <property type="entry name" value="TAURINE-BINDING PERIPLASMIC PROTEIN"/>
    <property type="match status" value="1"/>
</dbReference>
<dbReference type="Proteomes" id="UP000243528">
    <property type="component" value="Unassembled WGS sequence"/>
</dbReference>
<dbReference type="SUPFAM" id="SSF53850">
    <property type="entry name" value="Periplasmic binding protein-like II"/>
    <property type="match status" value="1"/>
</dbReference>
<evidence type="ECO:0000256" key="3">
    <source>
        <dbReference type="ARBA" id="ARBA00022729"/>
    </source>
</evidence>